<dbReference type="STRING" id="32473.ENSXCOP00000011234"/>
<keyword evidence="2 10" id="KW-0812">Transmembrane</keyword>
<keyword evidence="6" id="KW-1015">Disulfide bond</keyword>
<dbReference type="Proteomes" id="UP000261380">
    <property type="component" value="Unplaced"/>
</dbReference>
<dbReference type="SMART" id="SM00060">
    <property type="entry name" value="FN3"/>
    <property type="match status" value="3"/>
</dbReference>
<protein>
    <submittedName>
        <fullName evidence="13">Leptin receptor</fullName>
    </submittedName>
</protein>
<keyword evidence="5 10" id="KW-0472">Membrane</keyword>
<dbReference type="GeneTree" id="ENSGT00730000111209"/>
<comment type="subcellular location">
    <subcellularLocation>
        <location evidence="1">Membrane</location>
        <topology evidence="1">Single-pass type I membrane protein</topology>
    </subcellularLocation>
</comment>
<keyword evidence="8" id="KW-0325">Glycoprotein</keyword>
<evidence type="ECO:0000313" key="14">
    <source>
        <dbReference type="Proteomes" id="UP000261380"/>
    </source>
</evidence>
<dbReference type="SUPFAM" id="SSF49265">
    <property type="entry name" value="Fibronectin type III"/>
    <property type="match status" value="1"/>
</dbReference>
<evidence type="ECO:0000256" key="6">
    <source>
        <dbReference type="ARBA" id="ARBA00023157"/>
    </source>
</evidence>
<dbReference type="InterPro" id="IPR003961">
    <property type="entry name" value="FN3_dom"/>
</dbReference>
<evidence type="ECO:0000256" key="2">
    <source>
        <dbReference type="ARBA" id="ARBA00022692"/>
    </source>
</evidence>
<evidence type="ECO:0000259" key="12">
    <source>
        <dbReference type="PROSITE" id="PS50853"/>
    </source>
</evidence>
<evidence type="ECO:0000313" key="13">
    <source>
        <dbReference type="Ensembl" id="ENSXCOP00000011234.1"/>
    </source>
</evidence>
<keyword evidence="4 10" id="KW-1133">Transmembrane helix</keyword>
<dbReference type="InterPro" id="IPR041182">
    <property type="entry name" value="LEP-R_IGD"/>
</dbReference>
<evidence type="ECO:0000256" key="1">
    <source>
        <dbReference type="ARBA" id="ARBA00004479"/>
    </source>
</evidence>
<feature type="region of interest" description="Disordered" evidence="9">
    <location>
        <begin position="972"/>
        <end position="1053"/>
    </location>
</feature>
<dbReference type="InterPro" id="IPR013783">
    <property type="entry name" value="Ig-like_fold"/>
</dbReference>
<evidence type="ECO:0000256" key="7">
    <source>
        <dbReference type="ARBA" id="ARBA00023170"/>
    </source>
</evidence>
<dbReference type="GO" id="GO:0007399">
    <property type="term" value="P:nervous system development"/>
    <property type="evidence" value="ECO:0007669"/>
    <property type="project" value="Ensembl"/>
</dbReference>
<feature type="chain" id="PRO_5017349588" evidence="11">
    <location>
        <begin position="27"/>
        <end position="1140"/>
    </location>
</feature>
<reference evidence="13" key="1">
    <citation type="submission" date="2025-08" db="UniProtKB">
        <authorList>
            <consortium name="Ensembl"/>
        </authorList>
    </citation>
    <scope>IDENTIFICATION</scope>
</reference>
<evidence type="ECO:0000256" key="4">
    <source>
        <dbReference type="ARBA" id="ARBA00022989"/>
    </source>
</evidence>
<dbReference type="InterPro" id="IPR036116">
    <property type="entry name" value="FN3_sf"/>
</dbReference>
<dbReference type="GO" id="GO:0030728">
    <property type="term" value="P:ovulation"/>
    <property type="evidence" value="ECO:0007669"/>
    <property type="project" value="Ensembl"/>
</dbReference>
<reference evidence="13" key="2">
    <citation type="submission" date="2025-09" db="UniProtKB">
        <authorList>
            <consortium name="Ensembl"/>
        </authorList>
    </citation>
    <scope>IDENTIFICATION</scope>
</reference>
<dbReference type="GO" id="GO:0060828">
    <property type="term" value="P:regulation of canonical Wnt signaling pathway"/>
    <property type="evidence" value="ECO:0007669"/>
    <property type="project" value="Ensembl"/>
</dbReference>
<keyword evidence="7" id="KW-0675">Receptor</keyword>
<proteinExistence type="predicted"/>
<dbReference type="GO" id="GO:0009897">
    <property type="term" value="C:external side of plasma membrane"/>
    <property type="evidence" value="ECO:0007669"/>
    <property type="project" value="TreeGrafter"/>
</dbReference>
<dbReference type="Ensembl" id="ENSXCOT00000011365.1">
    <property type="protein sequence ID" value="ENSXCOP00000011234.1"/>
    <property type="gene ID" value="ENSXCOG00000008298.1"/>
</dbReference>
<evidence type="ECO:0000256" key="11">
    <source>
        <dbReference type="SAM" id="SignalP"/>
    </source>
</evidence>
<feature type="transmembrane region" description="Helical" evidence="10">
    <location>
        <begin position="801"/>
        <end position="822"/>
    </location>
</feature>
<organism evidence="13 14">
    <name type="scientific">Xiphophorus couchianus</name>
    <name type="common">Monterrey platyfish</name>
    <dbReference type="NCBI Taxonomy" id="32473"/>
    <lineage>
        <taxon>Eukaryota</taxon>
        <taxon>Metazoa</taxon>
        <taxon>Chordata</taxon>
        <taxon>Craniata</taxon>
        <taxon>Vertebrata</taxon>
        <taxon>Euteleostomi</taxon>
        <taxon>Actinopterygii</taxon>
        <taxon>Neopterygii</taxon>
        <taxon>Teleostei</taxon>
        <taxon>Neoteleostei</taxon>
        <taxon>Acanthomorphata</taxon>
        <taxon>Ovalentaria</taxon>
        <taxon>Atherinomorphae</taxon>
        <taxon>Cyprinodontiformes</taxon>
        <taxon>Poeciliidae</taxon>
        <taxon>Poeciliinae</taxon>
        <taxon>Xiphophorus</taxon>
    </lineage>
</organism>
<dbReference type="Pfam" id="PF18589">
    <property type="entry name" value="ObR_Ig"/>
    <property type="match status" value="1"/>
</dbReference>
<dbReference type="PROSITE" id="PS50853">
    <property type="entry name" value="FN3"/>
    <property type="match status" value="2"/>
</dbReference>
<feature type="domain" description="Fibronectin type-III" evidence="12">
    <location>
        <begin position="210"/>
        <end position="308"/>
    </location>
</feature>
<dbReference type="PANTHER" id="PTHR23037:SF35">
    <property type="entry name" value="FIBRONECTIN TYPE-III DOMAIN-CONTAINING PROTEIN"/>
    <property type="match status" value="1"/>
</dbReference>
<evidence type="ECO:0000256" key="8">
    <source>
        <dbReference type="ARBA" id="ARBA00023180"/>
    </source>
</evidence>
<dbReference type="AlphaFoldDB" id="A0A3B5LTT7"/>
<dbReference type="Gene3D" id="2.60.40.10">
    <property type="entry name" value="Immunoglobulins"/>
    <property type="match status" value="4"/>
</dbReference>
<feature type="compositionally biased region" description="Acidic residues" evidence="9">
    <location>
        <begin position="1044"/>
        <end position="1053"/>
    </location>
</feature>
<accession>A0A3B5LTT7</accession>
<feature type="compositionally biased region" description="Polar residues" evidence="9">
    <location>
        <begin position="992"/>
        <end position="1011"/>
    </location>
</feature>
<keyword evidence="14" id="KW-1185">Reference proteome</keyword>
<dbReference type="CDD" id="cd00063">
    <property type="entry name" value="FN3"/>
    <property type="match status" value="1"/>
</dbReference>
<evidence type="ECO:0000256" key="3">
    <source>
        <dbReference type="ARBA" id="ARBA00022729"/>
    </source>
</evidence>
<feature type="compositionally biased region" description="Basic and acidic residues" evidence="9">
    <location>
        <begin position="1020"/>
        <end position="1043"/>
    </location>
</feature>
<dbReference type="GO" id="GO:0009749">
    <property type="term" value="P:response to glucose"/>
    <property type="evidence" value="ECO:0007669"/>
    <property type="project" value="Ensembl"/>
</dbReference>
<name>A0A3B5LTT7_9TELE</name>
<dbReference type="GO" id="GO:0043010">
    <property type="term" value="P:camera-type eye development"/>
    <property type="evidence" value="ECO:0007669"/>
    <property type="project" value="Ensembl"/>
</dbReference>
<dbReference type="GO" id="GO:0033210">
    <property type="term" value="P:leptin-mediated signaling pathway"/>
    <property type="evidence" value="ECO:0007669"/>
    <property type="project" value="Ensembl"/>
</dbReference>
<dbReference type="GO" id="GO:0048839">
    <property type="term" value="P:inner ear development"/>
    <property type="evidence" value="ECO:0007669"/>
    <property type="project" value="Ensembl"/>
</dbReference>
<evidence type="ECO:0000256" key="10">
    <source>
        <dbReference type="SAM" id="Phobius"/>
    </source>
</evidence>
<dbReference type="GO" id="GO:0001556">
    <property type="term" value="P:oocyte maturation"/>
    <property type="evidence" value="ECO:0007669"/>
    <property type="project" value="Ensembl"/>
</dbReference>
<dbReference type="GO" id="GO:0003323">
    <property type="term" value="P:type B pancreatic cell development"/>
    <property type="evidence" value="ECO:0007669"/>
    <property type="project" value="Ensembl"/>
</dbReference>
<dbReference type="GO" id="GO:0004896">
    <property type="term" value="F:cytokine receptor activity"/>
    <property type="evidence" value="ECO:0007669"/>
    <property type="project" value="TreeGrafter"/>
</dbReference>
<evidence type="ECO:0000256" key="5">
    <source>
        <dbReference type="ARBA" id="ARBA00023136"/>
    </source>
</evidence>
<sequence>VCLPRTWSVMLTVLVHVLLMLLAVQCLRPGAPVHSGALDVPWQDEVCCDSPTANAYIEEGTSQSDLNLPLSPRCKFRSSSAESKPLVSLGGKSLCSKYCTCLDILCRFDEPWSNLTCDLKFSGLSSGIMKPSCLLFTLVSDGEDVSSLENDTDYHASEHKAVCDAEDSLMCSIHLNSTRIFAVRLTVNVSNVLASPVLLRISPRSVKPSPPFNLSHIQTVEGDLILRWKEPLDFSDNLLAYEIRYSHENTNKNTHKNWQVVSALEQPNVSLELKPLLKYTIQVRCTTQTQPVLWSDWSDPYHIYLNNVSYIPQQVVARAGDNVTVYCVLNGQSSNANTAMWSLNRMVPLDPSLYHPVNQRVSQITFTASETGLYDLLTCTQEWNIPYSKIYVEGGFINITCVTNGDIDTMTCRWENKEWEIVKLRSKSAEMSCDEMEERVRGGEDVGEMGHECMPVKSTEKVCIFHPLKMNCYKLWLELHQGPIRCKPVYVSPINHVKPYPPTDVMAVSRSSGILRVTWKPPSLPVEGLQCQFRYYLLGVLEKWKFEKPVWVSWAEVEVPDMCQIYVVQVRCMHTSGIGYWSEWSESVHSTAQNSRAPERGPDFWRIRHDDPYRNQSNITLLFEYFSANWNTYCVDGFIVQHQALNGTVLRRQIDMVSSYSFEWNQELHIVTVEAYNILGSSVNNVNMTLEKQPKRRCVHSFHVLVINSTCVSLSWSLLHISAVPLFMVVQWFPRKQQDFQDFGLSGKTWAKLSYTEPPTQLRGDFFSSKEYTFHLYPVFADREGEPVVTIGIFFTGNPPAYMMLMFISLICIAMFVTLVLSQNQMKRFVWKDVPNPNKCSWAKGLDFKTMDGFEYLFRPPEGLQASPLPPEKISKVTVVNKTLTKAFVQTPTLLSPPSVVASTNSFLPCLDPRTGQLLECETALGGDTSPDPLTTSHLTINKLQPANVLVEQSSGITNSSAQSSVTYSKVLHTDTNPDHPPLHLHYKEGSRSSYSDEGNFSANNSDTSETFPGGVWEVDSYRGTESDDPRRSYSYNSEKELSDASEQEDDVDVGQKKALHYLNIGHPPEDEENEEEESQTELLKSAHLIREDCSVELYPLLNPDELMDPKTLVQVSTCSFASLYMPQYRKPDVNHIPHT</sequence>
<keyword evidence="3 11" id="KW-0732">Signal</keyword>
<feature type="domain" description="Fibronectin type-III" evidence="12">
    <location>
        <begin position="501"/>
        <end position="594"/>
    </location>
</feature>
<evidence type="ECO:0000256" key="9">
    <source>
        <dbReference type="SAM" id="MobiDB-lite"/>
    </source>
</evidence>
<feature type="compositionally biased region" description="Basic and acidic residues" evidence="9">
    <location>
        <begin position="972"/>
        <end position="991"/>
    </location>
</feature>
<dbReference type="PANTHER" id="PTHR23037">
    <property type="entry name" value="CYTOKINE RECEPTOR"/>
    <property type="match status" value="1"/>
</dbReference>
<feature type="signal peptide" evidence="11">
    <location>
        <begin position="1"/>
        <end position="26"/>
    </location>
</feature>